<dbReference type="Pfam" id="PF25469">
    <property type="entry name" value="WHD_NWD1"/>
    <property type="match status" value="1"/>
</dbReference>
<dbReference type="InterPro" id="IPR027417">
    <property type="entry name" value="P-loop_NTPase"/>
</dbReference>
<evidence type="ECO:0000259" key="7">
    <source>
        <dbReference type="Pfam" id="PF25469"/>
    </source>
</evidence>
<keyword evidence="2" id="KW-0677">Repeat</keyword>
<dbReference type="Gene3D" id="3.40.50.300">
    <property type="entry name" value="P-loop containing nucleotide triphosphate hydrolases"/>
    <property type="match status" value="1"/>
</dbReference>
<evidence type="ECO:0000256" key="3">
    <source>
        <dbReference type="PROSITE-ProRule" id="PRU00221"/>
    </source>
</evidence>
<feature type="region of interest" description="Disordered" evidence="5">
    <location>
        <begin position="1701"/>
        <end position="1733"/>
    </location>
</feature>
<dbReference type="PANTHER" id="PTHR19871:SF14">
    <property type="entry name" value="DUF4062 DOMAIN-CONTAINING PROTEIN"/>
    <property type="match status" value="1"/>
</dbReference>
<gene>
    <name evidence="8" type="ORF">ACJMK2_006072</name>
</gene>
<dbReference type="SUPFAM" id="SSF101908">
    <property type="entry name" value="Putative isomerase YbhE"/>
    <property type="match status" value="1"/>
</dbReference>
<feature type="coiled-coil region" evidence="4">
    <location>
        <begin position="81"/>
        <end position="108"/>
    </location>
</feature>
<keyword evidence="4" id="KW-0175">Coiled coil</keyword>
<dbReference type="InterPro" id="IPR015943">
    <property type="entry name" value="WD40/YVTN_repeat-like_dom_sf"/>
</dbReference>
<keyword evidence="1 3" id="KW-0853">WD repeat</keyword>
<proteinExistence type="predicted"/>
<evidence type="ECO:0000256" key="4">
    <source>
        <dbReference type="SAM" id="Coils"/>
    </source>
</evidence>
<evidence type="ECO:0000256" key="1">
    <source>
        <dbReference type="ARBA" id="ARBA00022574"/>
    </source>
</evidence>
<name>A0ABD3VVI7_SINWO</name>
<evidence type="ECO:0000259" key="6">
    <source>
        <dbReference type="Pfam" id="PF05729"/>
    </source>
</evidence>
<dbReference type="PANTHER" id="PTHR19871">
    <property type="entry name" value="BETA TRANSDUCIN-RELATED PROTEIN"/>
    <property type="match status" value="1"/>
</dbReference>
<dbReference type="SMART" id="SM00320">
    <property type="entry name" value="WD40"/>
    <property type="match status" value="3"/>
</dbReference>
<dbReference type="PROSITE" id="PS50082">
    <property type="entry name" value="WD_REPEATS_2"/>
    <property type="match status" value="1"/>
</dbReference>
<keyword evidence="9" id="KW-1185">Reference proteome</keyword>
<feature type="compositionally biased region" description="Polar residues" evidence="5">
    <location>
        <begin position="26"/>
        <end position="43"/>
    </location>
</feature>
<evidence type="ECO:0000256" key="5">
    <source>
        <dbReference type="SAM" id="MobiDB-lite"/>
    </source>
</evidence>
<sequence length="1733" mass="197141">MGSGSSKKSAIQAPASNIKGNEEKNSSNVGQSKTVSGPASLQPASHHLPTPQTRTDELQTFVSKGMLQRQKTKERLLRSSNMSKEDRMNEIKAKLKKLEDMKTTLMQNPTVSASYMALHGNINIDCPSSAKIVRIFTSSTFTDTTNERNYLMEHAYPQLKSLCQQLGYEFQVVDMRWGIRDEATDDQMGMELCLKELGLCQKLSTGPNFVTLLSHKYGYNAFPRTIEAEEFEKILSNMESQEALILCKKWYHRDDNAVPPVYVLDAISVHLPDFLSRDKERKKVARNTWGTESELMQRAIGETSMKIFDEATARKYAMSITEAEITMGLLSTENKDKHCIWLKRTIKDIEKEPSSVLLSRYTECMGQEEKLKKVKNLLRTLKEERMEKSLPNDRILSYTINWTEKGVTIDEKEHREYLQKMNNDFVSKMTAMIKTAVEERAQKEDPLMDEVYRHIHFCQTKLYSFHGQDEIIKTIVQYIDSAATLPLVIYGQSGCGKTSIMAMGAKVTNDHLKGKAAVVLRFLGTTPETTSVKALLKSVTMQIKKIYTVSSQVPEVFNELVEDFHTTLMVARANKPLIILFDSLDQLDTGNNARQLAWLPKKLPNYVKLIVSTLPDENYECLPVLRNRMSDATKFYEVPTLADKDVSGIIDKLLSVNKRTLTKDQKSVLQKAFHKCPLALFLKLSFDEALRWKSFTKKEELVLQSSVRDSINALFQRLEILHGKLFVSRALGYLTIARMGITESELEDVLSCDDNVLDDVYMYWTPPVRRLPPLLLVRLKTDLEQYLVDRGADGARVLFWYHRQFMEAAQERYTSDQKTNNELHAALADFFAGSWANGKKKPLNSKNSDKSEDRHVSQQPLKFENFFNLRKLNNLPYHRIKAGQSDLLKKECLANFDFLVSKLQASGFWNVNDDFLLAKKLLPKDETLETIHETLHMSQKALFYDPCQLASQMLCRMDKNPKTEEFLKQCEACPFPYLIPDKDILLRPGGQLVYSLAAHKGEVHTVDVTSDGQTAVTAGEDETICLWDTAHGRYILKFECIGVASARFCCGDKYLVCEEKKLFTIREVQTGLTKASIKFQELSPWTLVGTQKGQLVSFAGNCVSIYDLIDGSVISTLQSKDKFENPAQVTGSVRYAACSCGDSYSHSFAVLDVKKKQFLYTHRAFPVRYDDDGDEDYIDIDSIVITPDEKYLIFSNVFDNDIHIMDIKSRKEIKVIKGNKDNFLQDLKVTLDGKFLFCFDSSVLKIYDLKTYTQTECLEHPVSITAICSPDLKTVVSIAEDGNLRVWNRNRVEHGTQTKSKALADKLTSFLPMHNSRYILGSATRVKENTEFFIFIYDIIKKEVVREANTKMNSYLALLGGNHAIMKIKEKDGFFSAYIIKLGSMTPVTKLQGKIVNASDLLVFNDDKEAITITKGRKHLKIFDVQSGKVLSIIKAGQTERIDTLSMNAQGFILVARCETLMLVFNLKEQQFLYQIDVKTLGTDYTGIATLITPDDKCILFDISKVPEGAHKKKKCNEVSYIVSWDVEKNQKLADLLDIEYYRKYETMDNLQGLATSMDTAGLLDNDTAIIADDDFIMRRYDIKSGKLLQRFEGMHTTSLEMHATPQIKRFVTYGCWSEEDAFRLWDKSLMFCLASFKLDQSVIKLQMTKDGRYIVAYSKLASGIVTWHLVNGDDQGTPNYPEDFPKKNAVDLDLGVLDADKYDANDPDIDPEEEDEDDENEDDTDSEDEKSM</sequence>
<evidence type="ECO:0000256" key="2">
    <source>
        <dbReference type="ARBA" id="ARBA00022737"/>
    </source>
</evidence>
<dbReference type="Pfam" id="PF05729">
    <property type="entry name" value="NACHT"/>
    <property type="match status" value="1"/>
</dbReference>
<dbReference type="InterPro" id="IPR001680">
    <property type="entry name" value="WD40_rpt"/>
</dbReference>
<feature type="region of interest" description="Disordered" evidence="5">
    <location>
        <begin position="1"/>
        <end position="53"/>
    </location>
</feature>
<feature type="repeat" description="WD" evidence="3">
    <location>
        <begin position="996"/>
        <end position="1037"/>
    </location>
</feature>
<dbReference type="InterPro" id="IPR036322">
    <property type="entry name" value="WD40_repeat_dom_sf"/>
</dbReference>
<dbReference type="SUPFAM" id="SSF50978">
    <property type="entry name" value="WD40 repeat-like"/>
    <property type="match status" value="1"/>
</dbReference>
<dbReference type="InterPro" id="IPR007111">
    <property type="entry name" value="NACHT_NTPase"/>
</dbReference>
<accession>A0ABD3VVI7</accession>
<feature type="domain" description="NWD1/2-like winged helix-turn-helix" evidence="7">
    <location>
        <begin position="704"/>
        <end position="818"/>
    </location>
</feature>
<dbReference type="Gene3D" id="1.25.40.370">
    <property type="match status" value="1"/>
</dbReference>
<dbReference type="Gene3D" id="2.130.10.10">
    <property type="entry name" value="YVTN repeat-like/Quinoprotein amine dehydrogenase"/>
    <property type="match status" value="3"/>
</dbReference>
<evidence type="ECO:0000313" key="9">
    <source>
        <dbReference type="Proteomes" id="UP001634394"/>
    </source>
</evidence>
<dbReference type="Proteomes" id="UP001634394">
    <property type="component" value="Unassembled WGS sequence"/>
</dbReference>
<protein>
    <recommendedName>
        <fullName evidence="10">NACHT and WD repeat domain-containing protein 1</fullName>
    </recommendedName>
</protein>
<evidence type="ECO:0000313" key="8">
    <source>
        <dbReference type="EMBL" id="KAL3864385.1"/>
    </source>
</evidence>
<dbReference type="EMBL" id="JBJQND010000010">
    <property type="protein sequence ID" value="KAL3864385.1"/>
    <property type="molecule type" value="Genomic_DNA"/>
</dbReference>
<dbReference type="Pfam" id="PF00400">
    <property type="entry name" value="WD40"/>
    <property type="match status" value="1"/>
</dbReference>
<feature type="domain" description="NACHT" evidence="6">
    <location>
        <begin position="487"/>
        <end position="653"/>
    </location>
</feature>
<evidence type="ECO:0008006" key="10">
    <source>
        <dbReference type="Google" id="ProtNLM"/>
    </source>
</evidence>
<dbReference type="PROSITE" id="PS50294">
    <property type="entry name" value="WD_REPEATS_REGION"/>
    <property type="match status" value="1"/>
</dbReference>
<organism evidence="8 9">
    <name type="scientific">Sinanodonta woodiana</name>
    <name type="common">Chinese pond mussel</name>
    <name type="synonym">Anodonta woodiana</name>
    <dbReference type="NCBI Taxonomy" id="1069815"/>
    <lineage>
        <taxon>Eukaryota</taxon>
        <taxon>Metazoa</taxon>
        <taxon>Spiralia</taxon>
        <taxon>Lophotrochozoa</taxon>
        <taxon>Mollusca</taxon>
        <taxon>Bivalvia</taxon>
        <taxon>Autobranchia</taxon>
        <taxon>Heteroconchia</taxon>
        <taxon>Palaeoheterodonta</taxon>
        <taxon>Unionida</taxon>
        <taxon>Unionoidea</taxon>
        <taxon>Unionidae</taxon>
        <taxon>Unioninae</taxon>
        <taxon>Sinanodonta</taxon>
    </lineage>
</organism>
<feature type="compositionally biased region" description="Acidic residues" evidence="5">
    <location>
        <begin position="1706"/>
        <end position="1733"/>
    </location>
</feature>
<feature type="compositionally biased region" description="Polar residues" evidence="5">
    <location>
        <begin position="1"/>
        <end position="19"/>
    </location>
</feature>
<comment type="caution">
    <text evidence="8">The sequence shown here is derived from an EMBL/GenBank/DDBJ whole genome shotgun (WGS) entry which is preliminary data.</text>
</comment>
<dbReference type="SUPFAM" id="SSF52540">
    <property type="entry name" value="P-loop containing nucleoside triphosphate hydrolases"/>
    <property type="match status" value="1"/>
</dbReference>
<reference evidence="8 9" key="1">
    <citation type="submission" date="2024-11" db="EMBL/GenBank/DDBJ databases">
        <title>Chromosome-level genome assembly of the freshwater bivalve Anodonta woodiana.</title>
        <authorList>
            <person name="Chen X."/>
        </authorList>
    </citation>
    <scope>NUCLEOTIDE SEQUENCE [LARGE SCALE GENOMIC DNA]</scope>
    <source>
        <strain evidence="8">MN2024</strain>
        <tissue evidence="8">Gills</tissue>
    </source>
</reference>
<dbReference type="InterPro" id="IPR057588">
    <property type="entry name" value="NWD1/2-like_WH"/>
</dbReference>
<dbReference type="InterPro" id="IPR052752">
    <property type="entry name" value="NACHT-WD_repeat"/>
</dbReference>